<feature type="region of interest" description="Disordered" evidence="1">
    <location>
        <begin position="275"/>
        <end position="391"/>
    </location>
</feature>
<evidence type="ECO:0000259" key="2">
    <source>
        <dbReference type="Pfam" id="PF13598"/>
    </source>
</evidence>
<accession>A0A9P5NP86</accession>
<dbReference type="PANTHER" id="PTHR31005">
    <property type="entry name" value="DUF4139 DOMAIN-CONTAINING PROTEIN"/>
    <property type="match status" value="1"/>
</dbReference>
<dbReference type="EMBL" id="JADNYJ010000029">
    <property type="protein sequence ID" value="KAF8903747.1"/>
    <property type="molecule type" value="Genomic_DNA"/>
</dbReference>
<gene>
    <name evidence="4" type="ORF">CPB84DRAFT_1677822</name>
</gene>
<comment type="caution">
    <text evidence="4">The sequence shown here is derived from an EMBL/GenBank/DDBJ whole genome shotgun (WGS) entry which is preliminary data.</text>
</comment>
<dbReference type="NCBIfam" id="TIGR02231">
    <property type="entry name" value="mucoidy inhibitor MuiA family protein"/>
    <property type="match status" value="1"/>
</dbReference>
<dbReference type="Proteomes" id="UP000724874">
    <property type="component" value="Unassembled WGS sequence"/>
</dbReference>
<dbReference type="PANTHER" id="PTHR31005:SF8">
    <property type="entry name" value="DUF4139 DOMAIN-CONTAINING PROTEIN"/>
    <property type="match status" value="1"/>
</dbReference>
<proteinExistence type="predicted"/>
<feature type="domain" description="DUF4140" evidence="3">
    <location>
        <begin position="17"/>
        <end position="104"/>
    </location>
</feature>
<feature type="compositionally biased region" description="Basic and acidic residues" evidence="1">
    <location>
        <begin position="371"/>
        <end position="380"/>
    </location>
</feature>
<evidence type="ECO:0000313" key="5">
    <source>
        <dbReference type="Proteomes" id="UP000724874"/>
    </source>
</evidence>
<dbReference type="InterPro" id="IPR037291">
    <property type="entry name" value="DUF4139"/>
</dbReference>
<dbReference type="Pfam" id="PF13598">
    <property type="entry name" value="DUF4139"/>
    <property type="match status" value="1"/>
</dbReference>
<evidence type="ECO:0000256" key="1">
    <source>
        <dbReference type="SAM" id="MobiDB-lite"/>
    </source>
</evidence>
<feature type="domain" description="DUF4139" evidence="2">
    <location>
        <begin position="195"/>
        <end position="622"/>
    </location>
</feature>
<feature type="compositionally biased region" description="Low complexity" evidence="1">
    <location>
        <begin position="336"/>
        <end position="366"/>
    </location>
</feature>
<dbReference type="OrthoDB" id="10068793at2759"/>
<dbReference type="AlphaFoldDB" id="A0A9P5NP86"/>
<evidence type="ECO:0000313" key="4">
    <source>
        <dbReference type="EMBL" id="KAF8903747.1"/>
    </source>
</evidence>
<name>A0A9P5NP86_GYMJU</name>
<sequence>MTSIFAIQAYNHPIKSVTVFKSSKAEVVRSFNLTLKKGQNKIEIRGLSSSIDTHSVRVSGLGQACLFDVVCTLANDKASSYAPDSSSEVTRSLLVKKAALESQRVIREHEYQILLQYAKTLTGEHITPTQMTQFMESFIEQRCKAVDAATELNEQIVKITRDIEVAKEKAASKEGKALGQVDIVIFADTETTVALKLTYIVGNVQWIPTYELQATTENSKPSSSVTLHYRARIIQSTGEDWNNVSLTLNTNASDSFVEGIPQLKSLKIHQGSSNGAGLFGSSGDNNAAKQSLPEPNSHSQSQSSSGKGATASTSKTDTSGDSFTSQPGAPPVVNIPSGSTPTASGSAFGSTATTAPSGSTATGDAAAESHPLSDKSKQADRPSPILKPTPLVSERPVALSFSAQGDSTIPSDGIEHQVSIAVLPFNAKVSYITIPRIDSRVFLQCEIMNTSKYQLLAGPVAVFLDDCYVSKTTINDINMGDRFGCALGVDAATIVTYSCSGKPVKSTVPPSVTFIESTDATTYTTKISVHNKHQFDITDLIVRDIIPTSDDSRVKIILHKPVGLAGAKDGETVDLKNDGLKVGWEPLLDGKGGEKEGKFEWKWKVKSGIKVNLEAEWEVKVPADGANWLEAFSELKI</sequence>
<dbReference type="Pfam" id="PF13600">
    <property type="entry name" value="DUF4140"/>
    <property type="match status" value="1"/>
</dbReference>
<evidence type="ECO:0000259" key="3">
    <source>
        <dbReference type="Pfam" id="PF13600"/>
    </source>
</evidence>
<feature type="compositionally biased region" description="Polar residues" evidence="1">
    <location>
        <begin position="316"/>
        <end position="327"/>
    </location>
</feature>
<keyword evidence="5" id="KW-1185">Reference proteome</keyword>
<dbReference type="InterPro" id="IPR011935">
    <property type="entry name" value="CHP02231"/>
</dbReference>
<protein>
    <submittedName>
        <fullName evidence="4">Uncharacterized protein</fullName>
    </submittedName>
</protein>
<reference evidence="4" key="1">
    <citation type="submission" date="2020-11" db="EMBL/GenBank/DDBJ databases">
        <authorList>
            <consortium name="DOE Joint Genome Institute"/>
            <person name="Ahrendt S."/>
            <person name="Riley R."/>
            <person name="Andreopoulos W."/>
            <person name="LaButti K."/>
            <person name="Pangilinan J."/>
            <person name="Ruiz-duenas F.J."/>
            <person name="Barrasa J.M."/>
            <person name="Sanchez-Garcia M."/>
            <person name="Camarero S."/>
            <person name="Miyauchi S."/>
            <person name="Serrano A."/>
            <person name="Linde D."/>
            <person name="Babiker R."/>
            <person name="Drula E."/>
            <person name="Ayuso-Fernandez I."/>
            <person name="Pacheco R."/>
            <person name="Padilla G."/>
            <person name="Ferreira P."/>
            <person name="Barriuso J."/>
            <person name="Kellner H."/>
            <person name="Castanera R."/>
            <person name="Alfaro M."/>
            <person name="Ramirez L."/>
            <person name="Pisabarro A.G."/>
            <person name="Kuo A."/>
            <person name="Tritt A."/>
            <person name="Lipzen A."/>
            <person name="He G."/>
            <person name="Yan M."/>
            <person name="Ng V."/>
            <person name="Cullen D."/>
            <person name="Martin F."/>
            <person name="Rosso M.-N."/>
            <person name="Henrissat B."/>
            <person name="Hibbett D."/>
            <person name="Martinez A.T."/>
            <person name="Grigoriev I.V."/>
        </authorList>
    </citation>
    <scope>NUCLEOTIDE SEQUENCE</scope>
    <source>
        <strain evidence="4">AH 44721</strain>
    </source>
</reference>
<feature type="compositionally biased region" description="Low complexity" evidence="1">
    <location>
        <begin position="299"/>
        <end position="315"/>
    </location>
</feature>
<feature type="compositionally biased region" description="Polar residues" evidence="1">
    <location>
        <begin position="282"/>
        <end position="298"/>
    </location>
</feature>
<dbReference type="InterPro" id="IPR025554">
    <property type="entry name" value="DUF4140"/>
</dbReference>
<organism evidence="4 5">
    <name type="scientific">Gymnopilus junonius</name>
    <name type="common">Spectacular rustgill mushroom</name>
    <name type="synonym">Gymnopilus spectabilis subsp. junonius</name>
    <dbReference type="NCBI Taxonomy" id="109634"/>
    <lineage>
        <taxon>Eukaryota</taxon>
        <taxon>Fungi</taxon>
        <taxon>Dikarya</taxon>
        <taxon>Basidiomycota</taxon>
        <taxon>Agaricomycotina</taxon>
        <taxon>Agaricomycetes</taxon>
        <taxon>Agaricomycetidae</taxon>
        <taxon>Agaricales</taxon>
        <taxon>Agaricineae</taxon>
        <taxon>Hymenogastraceae</taxon>
        <taxon>Gymnopilus</taxon>
    </lineage>
</organism>